<evidence type="ECO:0000313" key="3">
    <source>
        <dbReference type="Proteomes" id="UP000319852"/>
    </source>
</evidence>
<sequence>MRKFHKEELIVSGMVLLLAGISPNIFPAAQAGLATMPVLALWLLLPASLALAIVTCLASWRGHRRLSNRILSGAAAGIVATLALEAVRATSFHVFEGMPGDLPRLLGVLMTDRFMLGPSLLSDVLGWTYHFWNGAAFGIIFAVLFGRGSLRSAVIYGELIGVGFLLSPAVNSLGVGFMGLDMPKMPITVALAHLAYGIILGILCRRWIRHGGWLLHASLDSKRSSDTARHAQSQPPQITANNRTCEVAHAVDR</sequence>
<feature type="transmembrane region" description="Helical" evidence="1">
    <location>
        <begin position="38"/>
        <end position="58"/>
    </location>
</feature>
<feature type="transmembrane region" description="Helical" evidence="1">
    <location>
        <begin position="185"/>
        <end position="204"/>
    </location>
</feature>
<keyword evidence="1" id="KW-0812">Transmembrane</keyword>
<dbReference type="Proteomes" id="UP000319852">
    <property type="component" value="Chromosome"/>
</dbReference>
<dbReference type="OrthoDB" id="1414596at2"/>
<gene>
    <name evidence="2" type="ORF">HG15A2_40820</name>
</gene>
<feature type="transmembrane region" description="Helical" evidence="1">
    <location>
        <begin position="153"/>
        <end position="179"/>
    </location>
</feature>
<keyword evidence="1" id="KW-0472">Membrane</keyword>
<keyword evidence="3" id="KW-1185">Reference proteome</keyword>
<evidence type="ECO:0000256" key="1">
    <source>
        <dbReference type="SAM" id="Phobius"/>
    </source>
</evidence>
<feature type="transmembrane region" description="Helical" evidence="1">
    <location>
        <begin position="70"/>
        <end position="95"/>
    </location>
</feature>
<evidence type="ECO:0000313" key="2">
    <source>
        <dbReference type="EMBL" id="QDT00742.1"/>
    </source>
</evidence>
<reference evidence="2 3" key="1">
    <citation type="submission" date="2019-02" db="EMBL/GenBank/DDBJ databases">
        <title>Deep-cultivation of Planctomycetes and their phenomic and genomic characterization uncovers novel biology.</title>
        <authorList>
            <person name="Wiegand S."/>
            <person name="Jogler M."/>
            <person name="Boedeker C."/>
            <person name="Pinto D."/>
            <person name="Vollmers J."/>
            <person name="Rivas-Marin E."/>
            <person name="Kohn T."/>
            <person name="Peeters S.H."/>
            <person name="Heuer A."/>
            <person name="Rast P."/>
            <person name="Oberbeckmann S."/>
            <person name="Bunk B."/>
            <person name="Jeske O."/>
            <person name="Meyerdierks A."/>
            <person name="Storesund J.E."/>
            <person name="Kallscheuer N."/>
            <person name="Luecker S."/>
            <person name="Lage O.M."/>
            <person name="Pohl T."/>
            <person name="Merkel B.J."/>
            <person name="Hornburger P."/>
            <person name="Mueller R.-W."/>
            <person name="Bruemmer F."/>
            <person name="Labrenz M."/>
            <person name="Spormann A.M."/>
            <person name="Op den Camp H."/>
            <person name="Overmann J."/>
            <person name="Amann R."/>
            <person name="Jetten M.S.M."/>
            <person name="Mascher T."/>
            <person name="Medema M.H."/>
            <person name="Devos D.P."/>
            <person name="Kaster A.-K."/>
            <person name="Ovreas L."/>
            <person name="Rohde M."/>
            <person name="Galperin M.Y."/>
            <person name="Jogler C."/>
        </authorList>
    </citation>
    <scope>NUCLEOTIDE SEQUENCE [LARGE SCALE GENOMIC DNA]</scope>
    <source>
        <strain evidence="2 3">HG15A2</strain>
    </source>
</reference>
<dbReference type="KEGG" id="amob:HG15A2_40820"/>
<keyword evidence="1" id="KW-1133">Transmembrane helix</keyword>
<proteinExistence type="predicted"/>
<protein>
    <submittedName>
        <fullName evidence="2">Uncharacterized protein</fullName>
    </submittedName>
</protein>
<name>A0A517N0S7_9BACT</name>
<dbReference type="AlphaFoldDB" id="A0A517N0S7"/>
<dbReference type="RefSeq" id="WP_145062437.1">
    <property type="nucleotide sequence ID" value="NZ_CP036263.1"/>
</dbReference>
<dbReference type="EMBL" id="CP036263">
    <property type="protein sequence ID" value="QDT00742.1"/>
    <property type="molecule type" value="Genomic_DNA"/>
</dbReference>
<organism evidence="2 3">
    <name type="scientific">Adhaeretor mobilis</name>
    <dbReference type="NCBI Taxonomy" id="1930276"/>
    <lineage>
        <taxon>Bacteria</taxon>
        <taxon>Pseudomonadati</taxon>
        <taxon>Planctomycetota</taxon>
        <taxon>Planctomycetia</taxon>
        <taxon>Pirellulales</taxon>
        <taxon>Lacipirellulaceae</taxon>
        <taxon>Adhaeretor</taxon>
    </lineage>
</organism>
<accession>A0A517N0S7</accession>
<feature type="transmembrane region" description="Helical" evidence="1">
    <location>
        <begin position="127"/>
        <end position="146"/>
    </location>
</feature>